<dbReference type="AlphaFoldDB" id="A0A3M7QSW7"/>
<dbReference type="Proteomes" id="UP000276133">
    <property type="component" value="Unassembled WGS sequence"/>
</dbReference>
<gene>
    <name evidence="1" type="ORF">BpHYR1_006920</name>
</gene>
<name>A0A3M7QSW7_BRAPC</name>
<accession>A0A3M7QSW7</accession>
<comment type="caution">
    <text evidence="1">The sequence shown here is derived from an EMBL/GenBank/DDBJ whole genome shotgun (WGS) entry which is preliminary data.</text>
</comment>
<organism evidence="1 2">
    <name type="scientific">Brachionus plicatilis</name>
    <name type="common">Marine rotifer</name>
    <name type="synonym">Brachionus muelleri</name>
    <dbReference type="NCBI Taxonomy" id="10195"/>
    <lineage>
        <taxon>Eukaryota</taxon>
        <taxon>Metazoa</taxon>
        <taxon>Spiralia</taxon>
        <taxon>Gnathifera</taxon>
        <taxon>Rotifera</taxon>
        <taxon>Eurotatoria</taxon>
        <taxon>Monogononta</taxon>
        <taxon>Pseudotrocha</taxon>
        <taxon>Ploima</taxon>
        <taxon>Brachionidae</taxon>
        <taxon>Brachionus</taxon>
    </lineage>
</organism>
<sequence length="104" mass="12183">MLLEINIFKKNIFQHLFSRVDQRLKSRFFYRVINRSQMVEYFTLIGNIKPALQIISTDTNFMSPKLGVYKITPILTLNYTIIKNSNSLLHHNNLDLKSGLVPKN</sequence>
<reference evidence="1 2" key="1">
    <citation type="journal article" date="2018" name="Sci. Rep.">
        <title>Genomic signatures of local adaptation to the degree of environmental predictability in rotifers.</title>
        <authorList>
            <person name="Franch-Gras L."/>
            <person name="Hahn C."/>
            <person name="Garcia-Roger E.M."/>
            <person name="Carmona M.J."/>
            <person name="Serra M."/>
            <person name="Gomez A."/>
        </authorList>
    </citation>
    <scope>NUCLEOTIDE SEQUENCE [LARGE SCALE GENOMIC DNA]</scope>
    <source>
        <strain evidence="1">HYR1</strain>
    </source>
</reference>
<protein>
    <submittedName>
        <fullName evidence="1">Uncharacterized protein</fullName>
    </submittedName>
</protein>
<proteinExistence type="predicted"/>
<evidence type="ECO:0000313" key="1">
    <source>
        <dbReference type="EMBL" id="RNA14078.1"/>
    </source>
</evidence>
<keyword evidence="2" id="KW-1185">Reference proteome</keyword>
<evidence type="ECO:0000313" key="2">
    <source>
        <dbReference type="Proteomes" id="UP000276133"/>
    </source>
</evidence>
<dbReference type="EMBL" id="REGN01005265">
    <property type="protein sequence ID" value="RNA14078.1"/>
    <property type="molecule type" value="Genomic_DNA"/>
</dbReference>